<keyword evidence="1" id="KW-1277">Toxin-antitoxin system</keyword>
<evidence type="ECO:0000313" key="2">
    <source>
        <dbReference type="EMBL" id="XAM18207.1"/>
    </source>
</evidence>
<dbReference type="InterPro" id="IPR035093">
    <property type="entry name" value="RelE/ParE_toxin_dom_sf"/>
</dbReference>
<evidence type="ECO:0000256" key="1">
    <source>
        <dbReference type="ARBA" id="ARBA00022649"/>
    </source>
</evidence>
<dbReference type="Gene3D" id="3.30.2310.20">
    <property type="entry name" value="RelE-like"/>
    <property type="match status" value="1"/>
</dbReference>
<dbReference type="InterPro" id="IPR004386">
    <property type="entry name" value="Toxin_YafQ-like"/>
</dbReference>
<accession>A0ABZ3F6N6</accession>
<dbReference type="PANTHER" id="PTHR40588:SF1">
    <property type="entry name" value="MRNA INTERFERASE TOXIN YAFQ"/>
    <property type="match status" value="1"/>
</dbReference>
<reference evidence="2 3" key="1">
    <citation type="submission" date="2024-02" db="EMBL/GenBank/DDBJ databases">
        <title>Genome and pathogenicity analysis of Helicobacter mastomyrinus isolated from mice.</title>
        <authorList>
            <person name="Zhu L."/>
        </authorList>
    </citation>
    <scope>NUCLEOTIDE SEQUENCE [LARGE SCALE GENOMIC DNA]</scope>
    <source>
        <strain evidence="2 3">Hm-17</strain>
    </source>
</reference>
<gene>
    <name evidence="2" type="ORF">V3I05_00485</name>
</gene>
<dbReference type="PIRSF" id="PIRSF006156">
    <property type="entry name" value="YafQ"/>
    <property type="match status" value="1"/>
</dbReference>
<keyword evidence="3" id="KW-1185">Reference proteome</keyword>
<dbReference type="PANTHER" id="PTHR40588">
    <property type="entry name" value="MRNA INTERFERASE TOXIN YAFQ"/>
    <property type="match status" value="1"/>
</dbReference>
<dbReference type="EMBL" id="CP145316">
    <property type="protein sequence ID" value="XAM18207.1"/>
    <property type="molecule type" value="Genomic_DNA"/>
</dbReference>
<dbReference type="SUPFAM" id="SSF143011">
    <property type="entry name" value="RelE-like"/>
    <property type="match status" value="1"/>
</dbReference>
<protein>
    <submittedName>
        <fullName evidence="2">Type II toxin-antitoxin system YafQ family toxin</fullName>
    </submittedName>
</protein>
<dbReference type="NCBIfam" id="TIGR02385">
    <property type="entry name" value="RelE_StbE"/>
    <property type="match status" value="1"/>
</dbReference>
<name>A0ABZ3F6N6_9HELI</name>
<dbReference type="Pfam" id="PF15738">
    <property type="entry name" value="YafQ_toxin"/>
    <property type="match status" value="1"/>
</dbReference>
<sequence>MKYLIERSRSFKKSFKKLNTGEQELVLKIIHRLANDKPLEQKHKDHALKGEYIGFRECHIKPDLLLIYQKDKHILILTCIDVGSHSELF</sequence>
<dbReference type="Proteomes" id="UP001434737">
    <property type="component" value="Chromosome"/>
</dbReference>
<dbReference type="RefSeq" id="WP_300447965.1">
    <property type="nucleotide sequence ID" value="NZ_CP145316.1"/>
</dbReference>
<evidence type="ECO:0000313" key="3">
    <source>
        <dbReference type="Proteomes" id="UP001434737"/>
    </source>
</evidence>
<proteinExistence type="predicted"/>
<organism evidence="2 3">
    <name type="scientific">Helicobacter mastomyrinus</name>
    <dbReference type="NCBI Taxonomy" id="287948"/>
    <lineage>
        <taxon>Bacteria</taxon>
        <taxon>Pseudomonadati</taxon>
        <taxon>Campylobacterota</taxon>
        <taxon>Epsilonproteobacteria</taxon>
        <taxon>Campylobacterales</taxon>
        <taxon>Helicobacteraceae</taxon>
        <taxon>Helicobacter</taxon>
    </lineage>
</organism>
<dbReference type="InterPro" id="IPR007712">
    <property type="entry name" value="RelE/ParE_toxin"/>
</dbReference>